<dbReference type="Pfam" id="PF20473">
    <property type="entry name" value="MmeI_Mtase"/>
    <property type="match status" value="1"/>
</dbReference>
<feature type="domain" description="MmeI-like DNA-methyltransferase" evidence="8">
    <location>
        <begin position="354"/>
        <end position="632"/>
    </location>
</feature>
<dbReference type="InterPro" id="IPR046816">
    <property type="entry name" value="MmeI_Mtase"/>
</dbReference>
<dbReference type="InterPro" id="IPR029063">
    <property type="entry name" value="SAM-dependent_MTases_sf"/>
</dbReference>
<feature type="compositionally biased region" description="Low complexity" evidence="5">
    <location>
        <begin position="486"/>
        <end position="499"/>
    </location>
</feature>
<dbReference type="Pfam" id="PF20465">
    <property type="entry name" value="MmeI_hel"/>
    <property type="match status" value="1"/>
</dbReference>
<evidence type="ECO:0000313" key="10">
    <source>
        <dbReference type="Proteomes" id="UP001589834"/>
    </source>
</evidence>
<dbReference type="PROSITE" id="PS00092">
    <property type="entry name" value="N6_MTASE"/>
    <property type="match status" value="1"/>
</dbReference>
<keyword evidence="3" id="KW-0808">Transferase</keyword>
<keyword evidence="2 9" id="KW-0489">Methyltransferase</keyword>
<evidence type="ECO:0000259" key="8">
    <source>
        <dbReference type="Pfam" id="PF20473"/>
    </source>
</evidence>
<gene>
    <name evidence="9" type="ORF">ACFFGG_00285</name>
</gene>
<evidence type="ECO:0000256" key="3">
    <source>
        <dbReference type="ARBA" id="ARBA00022679"/>
    </source>
</evidence>
<reference evidence="9 10" key="1">
    <citation type="submission" date="2024-09" db="EMBL/GenBank/DDBJ databases">
        <authorList>
            <person name="Sun Q."/>
            <person name="Mori K."/>
        </authorList>
    </citation>
    <scope>NUCLEOTIDE SEQUENCE [LARGE SCALE GENOMIC DNA]</scope>
    <source>
        <strain evidence="9 10">NCAIM B.02336</strain>
    </source>
</reference>
<evidence type="ECO:0000256" key="5">
    <source>
        <dbReference type="SAM" id="MobiDB-lite"/>
    </source>
</evidence>
<feature type="region of interest" description="Disordered" evidence="5">
    <location>
        <begin position="478"/>
        <end position="514"/>
    </location>
</feature>
<evidence type="ECO:0000256" key="4">
    <source>
        <dbReference type="ARBA" id="ARBA00047942"/>
    </source>
</evidence>
<dbReference type="Pfam" id="PF20466">
    <property type="entry name" value="MmeI_TRD"/>
    <property type="match status" value="1"/>
</dbReference>
<dbReference type="SUPFAM" id="SSF53335">
    <property type="entry name" value="S-adenosyl-L-methionine-dependent methyltransferases"/>
    <property type="match status" value="1"/>
</dbReference>
<dbReference type="GO" id="GO:0008168">
    <property type="term" value="F:methyltransferase activity"/>
    <property type="evidence" value="ECO:0007669"/>
    <property type="project" value="UniProtKB-KW"/>
</dbReference>
<comment type="caution">
    <text evidence="9">The sequence shown here is derived from an EMBL/GenBank/DDBJ whole genome shotgun (WGS) entry which is preliminary data.</text>
</comment>
<dbReference type="PANTHER" id="PTHR33841">
    <property type="entry name" value="DNA METHYLTRANSFERASE YEEA-RELATED"/>
    <property type="match status" value="1"/>
</dbReference>
<feature type="domain" description="MmeI-like helicase spacer" evidence="6">
    <location>
        <begin position="187"/>
        <end position="256"/>
    </location>
</feature>
<protein>
    <recommendedName>
        <fullName evidence="1">site-specific DNA-methyltransferase (adenine-specific)</fullName>
        <ecNumber evidence="1">2.1.1.72</ecNumber>
    </recommendedName>
</protein>
<dbReference type="InterPro" id="IPR046820">
    <property type="entry name" value="MmeI_TRD"/>
</dbReference>
<dbReference type="EC" id="2.1.1.72" evidence="1"/>
<evidence type="ECO:0000259" key="7">
    <source>
        <dbReference type="Pfam" id="PF20466"/>
    </source>
</evidence>
<dbReference type="Proteomes" id="UP001589834">
    <property type="component" value="Unassembled WGS sequence"/>
</dbReference>
<evidence type="ECO:0000313" key="9">
    <source>
        <dbReference type="EMBL" id="MFC0590984.1"/>
    </source>
</evidence>
<dbReference type="InterPro" id="IPR002052">
    <property type="entry name" value="DNA_methylase_N6_adenine_CS"/>
</dbReference>
<dbReference type="Gene3D" id="3.40.50.150">
    <property type="entry name" value="Vaccinia Virus protein VP39"/>
    <property type="match status" value="1"/>
</dbReference>
<dbReference type="PRINTS" id="PR00507">
    <property type="entry name" value="N12N6MTFRASE"/>
</dbReference>
<evidence type="ECO:0000259" key="6">
    <source>
        <dbReference type="Pfam" id="PF20465"/>
    </source>
</evidence>
<evidence type="ECO:0000256" key="2">
    <source>
        <dbReference type="ARBA" id="ARBA00022603"/>
    </source>
</evidence>
<name>A0ABV6PMD6_9BURK</name>
<dbReference type="GO" id="GO:0032259">
    <property type="term" value="P:methylation"/>
    <property type="evidence" value="ECO:0007669"/>
    <property type="project" value="UniProtKB-KW"/>
</dbReference>
<comment type="catalytic activity">
    <reaction evidence="4">
        <text>a 2'-deoxyadenosine in DNA + S-adenosyl-L-methionine = an N(6)-methyl-2'-deoxyadenosine in DNA + S-adenosyl-L-homocysteine + H(+)</text>
        <dbReference type="Rhea" id="RHEA:15197"/>
        <dbReference type="Rhea" id="RHEA-COMP:12418"/>
        <dbReference type="Rhea" id="RHEA-COMP:12419"/>
        <dbReference type="ChEBI" id="CHEBI:15378"/>
        <dbReference type="ChEBI" id="CHEBI:57856"/>
        <dbReference type="ChEBI" id="CHEBI:59789"/>
        <dbReference type="ChEBI" id="CHEBI:90615"/>
        <dbReference type="ChEBI" id="CHEBI:90616"/>
        <dbReference type="EC" id="2.1.1.72"/>
    </reaction>
</comment>
<sequence length="1048" mass="114370">MISAADFIAKWGPGGSAAQLNEEQGAQSHFLDLCELLGVPKPGSAGLADEYVFERRSLVLGEARGYADVFYRDHFAWENKAPGKNLDAALRQLQQYSLALSNPPLLVVCDRLTIRIHTQFNGHPSETHTVRIEQLDQPERQALLRRLWLAPESFRPRTTSRDITEAAAKSFATLAAQLRARGHAGEAVAHFLTQCLFCFFAEDVGLLPGRMFERLVGNRQLTSDKLTAGLASLFTTMQTGGLYGPDDIPWFNGGLFAHIAVPRLEIIDITELRNAAALNWSAIDVGIFGTLFERGLDPAKRSQLGAHYTDPATIARITGPVITRPLLQQWELIALDLRALAAKITKNGDAAYRKAHARLVDWLERLRAFRILDPACGSGNFLFMGLKALKDVELISITQAAALGLDREQDLVTGPHNLLGIELNEYAAELARVSVWIGEIQWRMAHGYAPKTNPVLEPLEQIECRDALLAWPLPPLGEGRDGGRGASTPAAPHSTAASPHPNPPPAGEGAQTATEAPWPRADVVVGNPPFLGGSKKRRELGAAYFDVLNDVYGKRVPGAGDLVCYWFAKSLDHIVSGNLSRAGLVSTNSIRGGANRRVLDAIVESSRIFDAWSDEPWVNEGAAVRVSLVCFGASNGARLNGVELHAIQSDLTGVLDEGSEIDLSSAKPQHGSGASAFEGLRKDGALDISGQQARSWLALPNPHGQSNADVLFPLINGIDITRRNRDGWVIDTGESMSEQDAALYEAPFQHIVLHVKPVRAQNNDRIRRTFWWRFGRNGEQLRAALKAIPRYINTPRVAKHRLFVWQQMPSIPDTATVAIARADDTTFGILHSRFHELWSLRMCTWLGVGNDPRYTPTTCFETFPFPAGLTPLDTAHQRTEAIAGGALIPAGLPGADFKPNQTTVGSHQAQAAINNIAIRDAASAIAQAAQRLDTLRRNWLNPPEWTQAVPEVVPLGLQHSPYPDRIEPRPGLSEPDAKALKARTLTNLYNQRPAWLAQAHAALDAAVAAAYGWADYTPATPDDEILRRLLQLNRERAAQAGGGKEAVS</sequence>
<dbReference type="RefSeq" id="WP_377478560.1">
    <property type="nucleotide sequence ID" value="NZ_JBHLTN010000002.1"/>
</dbReference>
<dbReference type="InterPro" id="IPR050953">
    <property type="entry name" value="N4_N6_ade-DNA_methylase"/>
</dbReference>
<accession>A0ABV6PMD6</accession>
<proteinExistence type="predicted"/>
<evidence type="ECO:0000256" key="1">
    <source>
        <dbReference type="ARBA" id="ARBA00011900"/>
    </source>
</evidence>
<dbReference type="PANTHER" id="PTHR33841:SF1">
    <property type="entry name" value="DNA METHYLTRANSFERASE A"/>
    <property type="match status" value="1"/>
</dbReference>
<feature type="domain" description="MmeI-like target recognition" evidence="7">
    <location>
        <begin position="807"/>
        <end position="867"/>
    </location>
</feature>
<keyword evidence="10" id="KW-1185">Reference proteome</keyword>
<dbReference type="EMBL" id="JBHLTN010000002">
    <property type="protein sequence ID" value="MFC0590984.1"/>
    <property type="molecule type" value="Genomic_DNA"/>
</dbReference>
<dbReference type="InterPro" id="IPR046819">
    <property type="entry name" value="MmeI_hel"/>
</dbReference>
<organism evidence="9 10">
    <name type="scientific">Ottowia pentelensis</name>
    <dbReference type="NCBI Taxonomy" id="511108"/>
    <lineage>
        <taxon>Bacteria</taxon>
        <taxon>Pseudomonadati</taxon>
        <taxon>Pseudomonadota</taxon>
        <taxon>Betaproteobacteria</taxon>
        <taxon>Burkholderiales</taxon>
        <taxon>Comamonadaceae</taxon>
        <taxon>Ottowia</taxon>
    </lineage>
</organism>